<dbReference type="EMBL" id="KI670562">
    <property type="protein sequence ID" value="ETL49574.1"/>
    <property type="molecule type" value="Genomic_DNA"/>
</dbReference>
<dbReference type="Proteomes" id="UP000053864">
    <property type="component" value="Unassembled WGS sequence"/>
</dbReference>
<protein>
    <submittedName>
        <fullName evidence="2">Uncharacterized protein</fullName>
    </submittedName>
</protein>
<dbReference type="Proteomes" id="UP000054423">
    <property type="component" value="Unassembled WGS sequence"/>
</dbReference>
<reference evidence="1" key="2">
    <citation type="submission" date="2013-11" db="EMBL/GenBank/DDBJ databases">
        <title>The Genome Sequence of Phytophthora parasitica CJ02B3.</title>
        <authorList>
            <consortium name="The Broad Institute Genomics Platform"/>
            <person name="Russ C."/>
            <person name="Tyler B."/>
            <person name="Panabieres F."/>
            <person name="Shan W."/>
            <person name="Tripathy S."/>
            <person name="Grunwald N."/>
            <person name="Machado M."/>
            <person name="Johnson C.S."/>
            <person name="Arredondo F."/>
            <person name="Hong C."/>
            <person name="Coffey M."/>
            <person name="Young S.K."/>
            <person name="Zeng Q."/>
            <person name="Gargeya S."/>
            <person name="Fitzgerald M."/>
            <person name="Abouelleil A."/>
            <person name="Alvarado L."/>
            <person name="Chapman S.B."/>
            <person name="Gainer-Dewar J."/>
            <person name="Goldberg J."/>
            <person name="Griggs A."/>
            <person name="Gujja S."/>
            <person name="Hansen M."/>
            <person name="Howarth C."/>
            <person name="Imamovic A."/>
            <person name="Ireland A."/>
            <person name="Larimer J."/>
            <person name="McCowan C."/>
            <person name="Murphy C."/>
            <person name="Pearson M."/>
            <person name="Poon T.W."/>
            <person name="Priest M."/>
            <person name="Roberts A."/>
            <person name="Saif S."/>
            <person name="Shea T."/>
            <person name="Sykes S."/>
            <person name="Wortman J."/>
            <person name="Nusbaum C."/>
            <person name="Birren B."/>
        </authorList>
    </citation>
    <scope>NUCLEOTIDE SEQUENCE [LARGE SCALE GENOMIC DNA]</scope>
    <source>
        <strain evidence="1">CJ02B3</strain>
    </source>
</reference>
<organism evidence="2 4">
    <name type="scientific">Phytophthora nicotianae</name>
    <name type="common">Potato buckeye rot agent</name>
    <name type="synonym">Phytophthora parasitica</name>
    <dbReference type="NCBI Taxonomy" id="4792"/>
    <lineage>
        <taxon>Eukaryota</taxon>
        <taxon>Sar</taxon>
        <taxon>Stramenopiles</taxon>
        <taxon>Oomycota</taxon>
        <taxon>Peronosporomycetes</taxon>
        <taxon>Peronosporales</taxon>
        <taxon>Peronosporaceae</taxon>
        <taxon>Phytophthora</taxon>
    </lineage>
</organism>
<evidence type="ECO:0000313" key="2">
    <source>
        <dbReference type="EMBL" id="ETL49574.1"/>
    </source>
</evidence>
<accession>W2JT51</accession>
<dbReference type="EMBL" id="KI684089">
    <property type="protein sequence ID" value="ETK96204.1"/>
    <property type="molecule type" value="Genomic_DNA"/>
</dbReference>
<dbReference type="EMBL" id="KI677358">
    <property type="protein sequence ID" value="ETM02634.1"/>
    <property type="molecule type" value="Genomic_DNA"/>
</dbReference>
<sequence length="57" mass="6262">AYWNTHLSFSDPLGELRTDLLKILLHEEALEGSIDPLEEALEGSIDPLVLNGANCEV</sequence>
<evidence type="ECO:0000313" key="3">
    <source>
        <dbReference type="EMBL" id="ETM02634.1"/>
    </source>
</evidence>
<reference evidence="3" key="1">
    <citation type="submission" date="2013-11" db="EMBL/GenBank/DDBJ databases">
        <title>The Genome Sequence of Phytophthora parasitica CHvinca01.</title>
        <authorList>
            <consortium name="The Broad Institute Genomics Platform"/>
            <person name="Russ C."/>
            <person name="Tyler B."/>
            <person name="Panabieres F."/>
            <person name="Shan W."/>
            <person name="Tripathy S."/>
            <person name="Grunwald N."/>
            <person name="Machado M."/>
            <person name="Johnson C.S."/>
            <person name="Arredondo F."/>
            <person name="Hong C."/>
            <person name="Coffey M."/>
            <person name="Young S.K."/>
            <person name="Zeng Q."/>
            <person name="Gargeya S."/>
            <person name="Fitzgerald M."/>
            <person name="Abouelleil A."/>
            <person name="Alvarado L."/>
            <person name="Chapman S.B."/>
            <person name="Gainer-Dewar J."/>
            <person name="Goldberg J."/>
            <person name="Griggs A."/>
            <person name="Gujja S."/>
            <person name="Hansen M."/>
            <person name="Howarth C."/>
            <person name="Imamovic A."/>
            <person name="Ireland A."/>
            <person name="Larimer J."/>
            <person name="McCowan C."/>
            <person name="Murphy C."/>
            <person name="Pearson M."/>
            <person name="Poon T.W."/>
            <person name="Priest M."/>
            <person name="Roberts A."/>
            <person name="Saif S."/>
            <person name="Shea T."/>
            <person name="Sykes S."/>
            <person name="Wortman J."/>
            <person name="Nusbaum C."/>
            <person name="Birren B."/>
        </authorList>
    </citation>
    <scope>NUCLEOTIDE SEQUENCE [LARGE SCALE GENOMIC DNA]</scope>
    <source>
        <strain evidence="3">CHvinca01</strain>
    </source>
</reference>
<evidence type="ECO:0000313" key="4">
    <source>
        <dbReference type="Proteomes" id="UP000053864"/>
    </source>
</evidence>
<gene>
    <name evidence="1" type="ORF">L915_00972</name>
    <name evidence="2" type="ORF">L916_00961</name>
    <name evidence="3" type="ORF">L917_00929</name>
</gene>
<proteinExistence type="predicted"/>
<name>W2JT51_PHYNI</name>
<evidence type="ECO:0000313" key="1">
    <source>
        <dbReference type="EMBL" id="ETK96204.1"/>
    </source>
</evidence>
<dbReference type="AlphaFoldDB" id="W2JT51"/>
<reference evidence="2 4" key="3">
    <citation type="submission" date="2013-11" db="EMBL/GenBank/DDBJ databases">
        <title>The Genome Sequence of Phytophthora parasitica CJ05E6.</title>
        <authorList>
            <consortium name="The Broad Institute Genomics Platform"/>
            <person name="Russ C."/>
            <person name="Tyler B."/>
            <person name="Panabieres F."/>
            <person name="Shan W."/>
            <person name="Tripathy S."/>
            <person name="Grunwald N."/>
            <person name="Machado M."/>
            <person name="Johnson C.S."/>
            <person name="Arredondo F."/>
            <person name="Hong C."/>
            <person name="Coffey M."/>
            <person name="Young S.K."/>
            <person name="Zeng Q."/>
            <person name="Gargeya S."/>
            <person name="Fitzgerald M."/>
            <person name="Abouelleil A."/>
            <person name="Alvarado L."/>
            <person name="Chapman S.B."/>
            <person name="Gainer-Dewar J."/>
            <person name="Goldberg J."/>
            <person name="Griggs A."/>
            <person name="Gujja S."/>
            <person name="Hansen M."/>
            <person name="Howarth C."/>
            <person name="Imamovic A."/>
            <person name="Ireland A."/>
            <person name="Larimer J."/>
            <person name="McCowan C."/>
            <person name="Murphy C."/>
            <person name="Pearson M."/>
            <person name="Poon T.W."/>
            <person name="Priest M."/>
            <person name="Roberts A."/>
            <person name="Saif S."/>
            <person name="Shea T."/>
            <person name="Sykes S."/>
            <person name="Wortman J."/>
            <person name="Nusbaum C."/>
            <person name="Birren B."/>
        </authorList>
    </citation>
    <scope>NUCLEOTIDE SEQUENCE [LARGE SCALE GENOMIC DNA]</scope>
    <source>
        <strain evidence="2 4">CJ05E6</strain>
    </source>
</reference>
<dbReference type="Proteomes" id="UP000053236">
    <property type="component" value="Unassembled WGS sequence"/>
</dbReference>
<feature type="non-terminal residue" evidence="2">
    <location>
        <position position="1"/>
    </location>
</feature>